<dbReference type="SMART" id="SM00337">
    <property type="entry name" value="BCL"/>
    <property type="match status" value="1"/>
</dbReference>
<comment type="subcellular location">
    <subcellularLocation>
        <location evidence="2">Cytoplasm</location>
    </subcellularLocation>
    <subcellularLocation>
        <location evidence="1">Nucleus</location>
    </subcellularLocation>
</comment>
<dbReference type="PRINTS" id="PR01866">
    <property type="entry name" value="APOPREGMCL1"/>
</dbReference>
<protein>
    <recommendedName>
        <fullName evidence="8">Bcl-2 Bcl-2 homology region 1-3 domain-containing protein</fullName>
    </recommendedName>
</protein>
<dbReference type="GO" id="GO:0008630">
    <property type="term" value="P:intrinsic apoptotic signaling pathway in response to DNA damage"/>
    <property type="evidence" value="ECO:0007669"/>
    <property type="project" value="TreeGrafter"/>
</dbReference>
<dbReference type="AlphaFoldDB" id="A0AAY5K4Y9"/>
<dbReference type="Pfam" id="PF00452">
    <property type="entry name" value="Bcl-2"/>
    <property type="match status" value="1"/>
</dbReference>
<accession>A0AAY5K4Y9</accession>
<reference evidence="10" key="1">
    <citation type="submission" date="2020-02" db="EMBL/GenBank/DDBJ databases">
        <title>Esox lucius (northern pike) genome, fEsoLuc1, primary haplotype.</title>
        <authorList>
            <person name="Myers G."/>
            <person name="Karagic N."/>
            <person name="Meyer A."/>
            <person name="Pippel M."/>
            <person name="Reichard M."/>
            <person name="Winkler S."/>
            <person name="Tracey A."/>
            <person name="Sims Y."/>
            <person name="Howe K."/>
            <person name="Rhie A."/>
            <person name="Formenti G."/>
            <person name="Durbin R."/>
            <person name="Fedrigo O."/>
            <person name="Jarvis E.D."/>
        </authorList>
    </citation>
    <scope>NUCLEOTIDE SEQUENCE [LARGE SCALE GENOMIC DNA]</scope>
</reference>
<keyword evidence="6" id="KW-0539">Nucleus</keyword>
<dbReference type="GeneTree" id="ENSGT00940000177917"/>
<evidence type="ECO:0000256" key="6">
    <source>
        <dbReference type="ARBA" id="ARBA00023242"/>
    </source>
</evidence>
<feature type="transmembrane region" description="Helical" evidence="7">
    <location>
        <begin position="247"/>
        <end position="265"/>
    </location>
</feature>
<dbReference type="CDD" id="cd06845">
    <property type="entry name" value="Bcl-2_like"/>
    <property type="match status" value="1"/>
</dbReference>
<reference evidence="9" key="3">
    <citation type="submission" date="2025-09" db="UniProtKB">
        <authorList>
            <consortium name="Ensembl"/>
        </authorList>
    </citation>
    <scope>IDENTIFICATION</scope>
</reference>
<dbReference type="InterPro" id="IPR036834">
    <property type="entry name" value="Bcl-2-like_sf"/>
</dbReference>
<feature type="domain" description="Bcl-2 Bcl-2 homology region 1-3" evidence="8">
    <location>
        <begin position="128"/>
        <end position="229"/>
    </location>
</feature>
<dbReference type="GO" id="GO:0051400">
    <property type="term" value="F:BH domain binding"/>
    <property type="evidence" value="ECO:0007669"/>
    <property type="project" value="TreeGrafter"/>
</dbReference>
<dbReference type="InterPro" id="IPR046371">
    <property type="entry name" value="Bcl-2_BH1-3"/>
</dbReference>
<dbReference type="Ensembl" id="ENSELUT00000099267.1">
    <property type="protein sequence ID" value="ENSELUP00000083856.1"/>
    <property type="gene ID" value="ENSELUG00000039189.1"/>
</dbReference>
<evidence type="ECO:0000313" key="10">
    <source>
        <dbReference type="Proteomes" id="UP000265140"/>
    </source>
</evidence>
<keyword evidence="7" id="KW-1133">Transmembrane helix</keyword>
<keyword evidence="5" id="KW-0053">Apoptosis</keyword>
<dbReference type="PROSITE" id="PS50062">
    <property type="entry name" value="BCL2_FAMILY"/>
    <property type="match status" value="1"/>
</dbReference>
<evidence type="ECO:0000256" key="4">
    <source>
        <dbReference type="ARBA" id="ARBA00022490"/>
    </source>
</evidence>
<keyword evidence="10" id="KW-1185">Reference proteome</keyword>
<dbReference type="GO" id="GO:0097192">
    <property type="term" value="P:extrinsic apoptotic signaling pathway in absence of ligand"/>
    <property type="evidence" value="ECO:0007669"/>
    <property type="project" value="TreeGrafter"/>
</dbReference>
<name>A0AAY5K4Y9_ESOLU</name>
<dbReference type="PANTHER" id="PTHR11256">
    <property type="entry name" value="BCL-2 RELATED"/>
    <property type="match status" value="1"/>
</dbReference>
<dbReference type="GO" id="GO:0005634">
    <property type="term" value="C:nucleus"/>
    <property type="evidence" value="ECO:0007669"/>
    <property type="project" value="UniProtKB-SubCell"/>
</dbReference>
<evidence type="ECO:0000256" key="3">
    <source>
        <dbReference type="ARBA" id="ARBA00009458"/>
    </source>
</evidence>
<dbReference type="GO" id="GO:0005741">
    <property type="term" value="C:mitochondrial outer membrane"/>
    <property type="evidence" value="ECO:0007669"/>
    <property type="project" value="TreeGrafter"/>
</dbReference>
<dbReference type="InterPro" id="IPR002475">
    <property type="entry name" value="Bcl2-like"/>
</dbReference>
<dbReference type="PANTHER" id="PTHR11256:SF46">
    <property type="entry name" value="INDUCED MYELOID LEUKEMIA CELL DIFFERENTIATION PROTEIN MCL-1"/>
    <property type="match status" value="1"/>
</dbReference>
<evidence type="ECO:0000256" key="7">
    <source>
        <dbReference type="SAM" id="Phobius"/>
    </source>
</evidence>
<dbReference type="SUPFAM" id="SSF56854">
    <property type="entry name" value="Bcl-2 inhibitors of programmed cell death"/>
    <property type="match status" value="1"/>
</dbReference>
<dbReference type="GO" id="GO:0008053">
    <property type="term" value="P:mitochondrial fusion"/>
    <property type="evidence" value="ECO:0007669"/>
    <property type="project" value="TreeGrafter"/>
</dbReference>
<dbReference type="InterPro" id="IPR026298">
    <property type="entry name" value="Bcl-2_fam"/>
</dbReference>
<proteinExistence type="inferred from homology"/>
<dbReference type="Gene3D" id="1.10.437.10">
    <property type="entry name" value="Blc2-like"/>
    <property type="match status" value="1"/>
</dbReference>
<dbReference type="PRINTS" id="PR01862">
    <property type="entry name" value="BCL2FAMILY"/>
</dbReference>
<evidence type="ECO:0000256" key="5">
    <source>
        <dbReference type="ARBA" id="ARBA00022703"/>
    </source>
</evidence>
<dbReference type="GO" id="GO:0015267">
    <property type="term" value="F:channel activity"/>
    <property type="evidence" value="ECO:0007669"/>
    <property type="project" value="TreeGrafter"/>
</dbReference>
<evidence type="ECO:0000313" key="9">
    <source>
        <dbReference type="Ensembl" id="ENSELUP00000083856.1"/>
    </source>
</evidence>
<evidence type="ECO:0000256" key="2">
    <source>
        <dbReference type="ARBA" id="ARBA00004496"/>
    </source>
</evidence>
<dbReference type="GO" id="GO:0001836">
    <property type="term" value="P:release of cytochrome c from mitochondria"/>
    <property type="evidence" value="ECO:0007669"/>
    <property type="project" value="TreeGrafter"/>
</dbReference>
<comment type="similarity">
    <text evidence="3">Belongs to the Bcl-2 family.</text>
</comment>
<dbReference type="InterPro" id="IPR013281">
    <property type="entry name" value="Apop_reg_Mc1"/>
</dbReference>
<organism evidence="9 10">
    <name type="scientific">Esox lucius</name>
    <name type="common">Northern pike</name>
    <dbReference type="NCBI Taxonomy" id="8010"/>
    <lineage>
        <taxon>Eukaryota</taxon>
        <taxon>Metazoa</taxon>
        <taxon>Chordata</taxon>
        <taxon>Craniata</taxon>
        <taxon>Vertebrata</taxon>
        <taxon>Euteleostomi</taxon>
        <taxon>Actinopterygii</taxon>
        <taxon>Neopterygii</taxon>
        <taxon>Teleostei</taxon>
        <taxon>Protacanthopterygii</taxon>
        <taxon>Esociformes</taxon>
        <taxon>Esocidae</taxon>
        <taxon>Esox</taxon>
    </lineage>
</organism>
<evidence type="ECO:0000256" key="1">
    <source>
        <dbReference type="ARBA" id="ARBA00004123"/>
    </source>
</evidence>
<keyword evidence="4" id="KW-0963">Cytoplasm</keyword>
<keyword evidence="7" id="KW-0812">Transmembrane</keyword>
<sequence length="273" mass="30715">MSGVYPQGSNFTSRVTVTVKGFGISALKRRESGQYESPEGLKSHTGPDVDTIRILLNEDVTMVFKDQFSVFSKSKMSLISQGTGECVDECRNRASLDTETRQLVKSFLGDFTEHLKPRWNESKALSTMKQVVTKSLDKHRYSYNGMLYRLSLGDSPGDYVRFVSVIANRLFADGTTNWGRVVSLLAFGTVVCRYLKDKGKDNCVEAVGQEISMYLLTDQRDWLVKNNSWDGFVEFFRVAEESTLRNVLLTFAGFGAALAMLKMYVVTGKNLYM</sequence>
<dbReference type="FunFam" id="1.10.437.10:FF:000017">
    <property type="entry name" value="MCL1, BCL2 family apoptosis regulator"/>
    <property type="match status" value="1"/>
</dbReference>
<dbReference type="Proteomes" id="UP000265140">
    <property type="component" value="Unassembled WGS sequence"/>
</dbReference>
<evidence type="ECO:0000259" key="8">
    <source>
        <dbReference type="SMART" id="SM00337"/>
    </source>
</evidence>
<keyword evidence="7" id="KW-0472">Membrane</keyword>
<reference evidence="9" key="2">
    <citation type="submission" date="2025-08" db="UniProtKB">
        <authorList>
            <consortium name="Ensembl"/>
        </authorList>
    </citation>
    <scope>IDENTIFICATION</scope>
</reference>
<dbReference type="GO" id="GO:0042981">
    <property type="term" value="P:regulation of apoptotic process"/>
    <property type="evidence" value="ECO:0007669"/>
    <property type="project" value="InterPro"/>
</dbReference>